<organism evidence="3 4">
    <name type="scientific">Acorus calamus</name>
    <name type="common">Sweet flag</name>
    <dbReference type="NCBI Taxonomy" id="4465"/>
    <lineage>
        <taxon>Eukaryota</taxon>
        <taxon>Viridiplantae</taxon>
        <taxon>Streptophyta</taxon>
        <taxon>Embryophyta</taxon>
        <taxon>Tracheophyta</taxon>
        <taxon>Spermatophyta</taxon>
        <taxon>Magnoliopsida</taxon>
        <taxon>Liliopsida</taxon>
        <taxon>Acoraceae</taxon>
        <taxon>Acorus</taxon>
    </lineage>
</organism>
<dbReference type="Proteomes" id="UP001180020">
    <property type="component" value="Unassembled WGS sequence"/>
</dbReference>
<proteinExistence type="predicted"/>
<reference evidence="3" key="1">
    <citation type="journal article" date="2023" name="Nat. Commun.">
        <title>Diploid and tetraploid genomes of Acorus and the evolution of monocots.</title>
        <authorList>
            <person name="Ma L."/>
            <person name="Liu K.W."/>
            <person name="Li Z."/>
            <person name="Hsiao Y.Y."/>
            <person name="Qi Y."/>
            <person name="Fu T."/>
            <person name="Tang G.D."/>
            <person name="Zhang D."/>
            <person name="Sun W.H."/>
            <person name="Liu D.K."/>
            <person name="Li Y."/>
            <person name="Chen G.Z."/>
            <person name="Liu X.D."/>
            <person name="Liao X.Y."/>
            <person name="Jiang Y.T."/>
            <person name="Yu X."/>
            <person name="Hao Y."/>
            <person name="Huang J."/>
            <person name="Zhao X.W."/>
            <person name="Ke S."/>
            <person name="Chen Y.Y."/>
            <person name="Wu W.L."/>
            <person name="Hsu J.L."/>
            <person name="Lin Y.F."/>
            <person name="Huang M.D."/>
            <person name="Li C.Y."/>
            <person name="Huang L."/>
            <person name="Wang Z.W."/>
            <person name="Zhao X."/>
            <person name="Zhong W.Y."/>
            <person name="Peng D.H."/>
            <person name="Ahmad S."/>
            <person name="Lan S."/>
            <person name="Zhang J.S."/>
            <person name="Tsai W.C."/>
            <person name="Van de Peer Y."/>
            <person name="Liu Z.J."/>
        </authorList>
    </citation>
    <scope>NUCLEOTIDE SEQUENCE</scope>
    <source>
        <strain evidence="3">CP</strain>
    </source>
</reference>
<evidence type="ECO:0000313" key="3">
    <source>
        <dbReference type="EMBL" id="KAK1314114.1"/>
    </source>
</evidence>
<feature type="compositionally biased region" description="Pro residues" evidence="1">
    <location>
        <begin position="1"/>
        <end position="17"/>
    </location>
</feature>
<dbReference type="EMBL" id="JAUJYO010000006">
    <property type="protein sequence ID" value="KAK1314114.1"/>
    <property type="molecule type" value="Genomic_DNA"/>
</dbReference>
<dbReference type="AlphaFoldDB" id="A0AAV9EMB1"/>
<evidence type="ECO:0000256" key="1">
    <source>
        <dbReference type="SAM" id="MobiDB-lite"/>
    </source>
</evidence>
<keyword evidence="2" id="KW-0812">Transmembrane</keyword>
<comment type="caution">
    <text evidence="3">The sequence shown here is derived from an EMBL/GenBank/DDBJ whole genome shotgun (WGS) entry which is preliminary data.</text>
</comment>
<protein>
    <submittedName>
        <fullName evidence="3">Uncharacterized protein</fullName>
    </submittedName>
</protein>
<gene>
    <name evidence="3" type="ORF">QJS10_CPA06g00300</name>
</gene>
<evidence type="ECO:0000313" key="4">
    <source>
        <dbReference type="Proteomes" id="UP001180020"/>
    </source>
</evidence>
<accession>A0AAV9EMB1</accession>
<sequence>MASPPPPPGPPPPPPQPSQNRGIPLSQLPWILTPHHPTPGTVRFIKLGGFSECDVPWNFVRGCFLIARIHAWVLLEEYNAGNLLLLNPPTQELLLLPRSLLAPRRVTCTALLSMPPDGEDFWLFLSEGNRIFAIMPRIGYWFLRSLYCDIISMASTATTGDRRLLCLMKDLRLVMFDISTDRVTILGESPPANSVVPPCRALEHFVILHQGTRILVAVVLLSFVGLWLYMVRDRSWEPVGPDIVRNHVLVLVGGGHSFSFRAPRGQKGRRAYLVPSPAVYNGVESEWGSNPMWTTIDF</sequence>
<evidence type="ECO:0000256" key="2">
    <source>
        <dbReference type="SAM" id="Phobius"/>
    </source>
</evidence>
<keyword evidence="2" id="KW-1133">Transmembrane helix</keyword>
<feature type="region of interest" description="Disordered" evidence="1">
    <location>
        <begin position="1"/>
        <end position="21"/>
    </location>
</feature>
<reference evidence="3" key="2">
    <citation type="submission" date="2023-06" db="EMBL/GenBank/DDBJ databases">
        <authorList>
            <person name="Ma L."/>
            <person name="Liu K.-W."/>
            <person name="Li Z."/>
            <person name="Hsiao Y.-Y."/>
            <person name="Qi Y."/>
            <person name="Fu T."/>
            <person name="Tang G."/>
            <person name="Zhang D."/>
            <person name="Sun W.-H."/>
            <person name="Liu D.-K."/>
            <person name="Li Y."/>
            <person name="Chen G.-Z."/>
            <person name="Liu X.-D."/>
            <person name="Liao X.-Y."/>
            <person name="Jiang Y.-T."/>
            <person name="Yu X."/>
            <person name="Hao Y."/>
            <person name="Huang J."/>
            <person name="Zhao X.-W."/>
            <person name="Ke S."/>
            <person name="Chen Y.-Y."/>
            <person name="Wu W.-L."/>
            <person name="Hsu J.-L."/>
            <person name="Lin Y.-F."/>
            <person name="Huang M.-D."/>
            <person name="Li C.-Y."/>
            <person name="Huang L."/>
            <person name="Wang Z.-W."/>
            <person name="Zhao X."/>
            <person name="Zhong W.-Y."/>
            <person name="Peng D.-H."/>
            <person name="Ahmad S."/>
            <person name="Lan S."/>
            <person name="Zhang J.-S."/>
            <person name="Tsai W.-C."/>
            <person name="Van De Peer Y."/>
            <person name="Liu Z.-J."/>
        </authorList>
    </citation>
    <scope>NUCLEOTIDE SEQUENCE</scope>
    <source>
        <strain evidence="3">CP</strain>
        <tissue evidence="3">Leaves</tissue>
    </source>
</reference>
<feature type="transmembrane region" description="Helical" evidence="2">
    <location>
        <begin position="214"/>
        <end position="231"/>
    </location>
</feature>
<keyword evidence="4" id="KW-1185">Reference proteome</keyword>
<name>A0AAV9EMB1_ACOCL</name>
<keyword evidence="2" id="KW-0472">Membrane</keyword>